<dbReference type="AlphaFoldDB" id="A0A7C4ZHK7"/>
<dbReference type="SUPFAM" id="SSF158442">
    <property type="entry name" value="DsbB-like"/>
    <property type="match status" value="1"/>
</dbReference>
<accession>A0A7C4ZHK7</accession>
<dbReference type="InterPro" id="IPR023380">
    <property type="entry name" value="DsbB-like_sf"/>
</dbReference>
<reference evidence="1" key="1">
    <citation type="journal article" date="2020" name="mSystems">
        <title>Genome- and Community-Level Interaction Insights into Carbon Utilization and Element Cycling Functions of Hydrothermarchaeota in Hydrothermal Sediment.</title>
        <authorList>
            <person name="Zhou Z."/>
            <person name="Liu Y."/>
            <person name="Xu W."/>
            <person name="Pan J."/>
            <person name="Luo Z.H."/>
            <person name="Li M."/>
        </authorList>
    </citation>
    <scope>NUCLEOTIDE SEQUENCE [LARGE SCALE GENOMIC DNA]</scope>
    <source>
        <strain evidence="1">HyVt-570</strain>
    </source>
</reference>
<protein>
    <submittedName>
        <fullName evidence="1">Disulfide bond formation protein B</fullName>
    </submittedName>
</protein>
<gene>
    <name evidence="1" type="ORF">ENK37_05020</name>
</gene>
<evidence type="ECO:0000313" key="1">
    <source>
        <dbReference type="EMBL" id="HGY09401.1"/>
    </source>
</evidence>
<proteinExistence type="predicted"/>
<comment type="caution">
    <text evidence="1">The sequence shown here is derived from an EMBL/GenBank/DDBJ whole genome shotgun (WGS) entry which is preliminary data.</text>
</comment>
<dbReference type="Proteomes" id="UP000885759">
    <property type="component" value="Unassembled WGS sequence"/>
</dbReference>
<name>A0A7C4ZHK7_9DEIN</name>
<dbReference type="EMBL" id="DRPZ01000138">
    <property type="protein sequence ID" value="HGY09401.1"/>
    <property type="molecule type" value="Genomic_DNA"/>
</dbReference>
<organism evidence="1">
    <name type="scientific">Oceanithermus profundus</name>
    <dbReference type="NCBI Taxonomy" id="187137"/>
    <lineage>
        <taxon>Bacteria</taxon>
        <taxon>Thermotogati</taxon>
        <taxon>Deinococcota</taxon>
        <taxon>Deinococci</taxon>
        <taxon>Thermales</taxon>
        <taxon>Thermaceae</taxon>
        <taxon>Oceanithermus</taxon>
    </lineage>
</organism>
<sequence>MSTRDRNTLLLAFAWLVAIAATAGSLYYSQIRHFIPCE</sequence>
<feature type="non-terminal residue" evidence="1">
    <location>
        <position position="38"/>
    </location>
</feature>